<evidence type="ECO:0000256" key="5">
    <source>
        <dbReference type="ARBA" id="ARBA00022801"/>
    </source>
</evidence>
<dbReference type="PANTHER" id="PTHR12147">
    <property type="entry name" value="METALLOPEPTIDASE M28 FAMILY MEMBER"/>
    <property type="match status" value="1"/>
</dbReference>
<name>A0A839Z0X0_9SPHN</name>
<dbReference type="Proteomes" id="UP000578569">
    <property type="component" value="Unassembled WGS sequence"/>
</dbReference>
<dbReference type="Gene3D" id="3.50.30.30">
    <property type="match status" value="1"/>
</dbReference>
<dbReference type="AlphaFoldDB" id="A0A839Z0X0"/>
<dbReference type="FunFam" id="3.40.630.10:FF:000088">
    <property type="entry name" value="Peptidase M20"/>
    <property type="match status" value="1"/>
</dbReference>
<protein>
    <submittedName>
        <fullName evidence="9">Zn-dependent M28 family amino/carboxypeptidase</fullName>
    </submittedName>
</protein>
<dbReference type="EMBL" id="JACICF010000001">
    <property type="protein sequence ID" value="MBB3763322.1"/>
    <property type="molecule type" value="Genomic_DNA"/>
</dbReference>
<evidence type="ECO:0000256" key="2">
    <source>
        <dbReference type="ARBA" id="ARBA00022670"/>
    </source>
</evidence>
<evidence type="ECO:0000259" key="8">
    <source>
        <dbReference type="Pfam" id="PF04389"/>
    </source>
</evidence>
<comment type="caution">
    <text evidence="9">The sequence shown here is derived from an EMBL/GenBank/DDBJ whole genome shotgun (WGS) entry which is preliminary data.</text>
</comment>
<dbReference type="InterPro" id="IPR046450">
    <property type="entry name" value="PA_dom_sf"/>
</dbReference>
<keyword evidence="3" id="KW-0479">Metal-binding</keyword>
<dbReference type="GO" id="GO:0004177">
    <property type="term" value="F:aminopeptidase activity"/>
    <property type="evidence" value="ECO:0007669"/>
    <property type="project" value="UniProtKB-KW"/>
</dbReference>
<feature type="chain" id="PRO_5032596292" evidence="7">
    <location>
        <begin position="21"/>
        <end position="549"/>
    </location>
</feature>
<dbReference type="RefSeq" id="WP_183932664.1">
    <property type="nucleotide sequence ID" value="NZ_JACICF010000001.1"/>
</dbReference>
<feature type="domain" description="Peptidase M28" evidence="8">
    <location>
        <begin position="298"/>
        <end position="501"/>
    </location>
</feature>
<feature type="signal peptide" evidence="7">
    <location>
        <begin position="1"/>
        <end position="20"/>
    </location>
</feature>
<proteinExistence type="predicted"/>
<evidence type="ECO:0000256" key="4">
    <source>
        <dbReference type="ARBA" id="ARBA00022729"/>
    </source>
</evidence>
<keyword evidence="6" id="KW-0862">Zinc</keyword>
<evidence type="ECO:0000313" key="9">
    <source>
        <dbReference type="EMBL" id="MBB3763322.1"/>
    </source>
</evidence>
<evidence type="ECO:0000256" key="7">
    <source>
        <dbReference type="SAM" id="SignalP"/>
    </source>
</evidence>
<keyword evidence="5" id="KW-0378">Hydrolase</keyword>
<sequence>MTRLLTAASLIALSAAPAPAHDPVFDSDKLSTHVRTLSADAFEGRAPDSLGEAKTVAYLAGAFAAAGLQPGGEPDEHGLKSWTQDVPLMKSSMVDEPLVHLTMGDERIQLTQGEEIAVRAPMNGMAQVQMADKPLVFVGYGVTAPERGWDDYKDVDVKDKIVVLFINDPDFEGGEGDFGGKEMTYYGRWTYKYEEAAKRGAAGVMVIHETEPASYGWATVRNSNNTTFDIVRDDPAKAHTGLESWIQRDLAAKIFEASGMSFEEAKNAAKRKNFQPVTLNAKLDATVLTELQKVEAKNVVGILPGTTRADEYVIYTAHHDHLGMGDPDEHGDTIFNGALDNATGLAHLIEQARAFAEMGPQERSVIFLAVGAEERGLLGSKYYAANPLYPLSTTAAVINTDSLGVFGPASDFSISGTARLDLLDLLIADAKAMGKSFSPDPRPEAGGFFRSDHFPFAQAGVPAVSFRSGQALSKGGAERAAEIAREYVANHYHQQGDEWSREWDFSGIAENALLLHRVGEKLANSSEWPNWAEGSEFRAVRDQSADQRD</sequence>
<evidence type="ECO:0000313" key="10">
    <source>
        <dbReference type="Proteomes" id="UP000578569"/>
    </source>
</evidence>
<dbReference type="Pfam" id="PF04389">
    <property type="entry name" value="Peptidase_M28"/>
    <property type="match status" value="1"/>
</dbReference>
<dbReference type="InterPro" id="IPR045175">
    <property type="entry name" value="M28_fam"/>
</dbReference>
<dbReference type="SUPFAM" id="SSF52025">
    <property type="entry name" value="PA domain"/>
    <property type="match status" value="1"/>
</dbReference>
<keyword evidence="2" id="KW-0645">Protease</keyword>
<evidence type="ECO:0000256" key="3">
    <source>
        <dbReference type="ARBA" id="ARBA00022723"/>
    </source>
</evidence>
<dbReference type="PANTHER" id="PTHR12147:SF56">
    <property type="entry name" value="AMINOPEPTIDASE YDR415C-RELATED"/>
    <property type="match status" value="1"/>
</dbReference>
<keyword evidence="4 7" id="KW-0732">Signal</keyword>
<dbReference type="GO" id="GO:0008235">
    <property type="term" value="F:metalloexopeptidase activity"/>
    <property type="evidence" value="ECO:0007669"/>
    <property type="project" value="InterPro"/>
</dbReference>
<evidence type="ECO:0000256" key="6">
    <source>
        <dbReference type="ARBA" id="ARBA00022833"/>
    </source>
</evidence>
<evidence type="ECO:0000256" key="1">
    <source>
        <dbReference type="ARBA" id="ARBA00022438"/>
    </source>
</evidence>
<organism evidence="9 10">
    <name type="scientific">Sphingomicrobium lutaoense</name>
    <dbReference type="NCBI Taxonomy" id="515949"/>
    <lineage>
        <taxon>Bacteria</taxon>
        <taxon>Pseudomonadati</taxon>
        <taxon>Pseudomonadota</taxon>
        <taxon>Alphaproteobacteria</taxon>
        <taxon>Sphingomonadales</taxon>
        <taxon>Sphingomonadaceae</taxon>
        <taxon>Sphingomicrobium</taxon>
    </lineage>
</organism>
<dbReference type="Gene3D" id="3.40.630.10">
    <property type="entry name" value="Zn peptidases"/>
    <property type="match status" value="1"/>
</dbReference>
<dbReference type="GO" id="GO:0004180">
    <property type="term" value="F:carboxypeptidase activity"/>
    <property type="evidence" value="ECO:0007669"/>
    <property type="project" value="UniProtKB-KW"/>
</dbReference>
<keyword evidence="1" id="KW-0031">Aminopeptidase</keyword>
<keyword evidence="9" id="KW-0121">Carboxypeptidase</keyword>
<dbReference type="GO" id="GO:0046872">
    <property type="term" value="F:metal ion binding"/>
    <property type="evidence" value="ECO:0007669"/>
    <property type="project" value="UniProtKB-KW"/>
</dbReference>
<dbReference type="GO" id="GO:0006508">
    <property type="term" value="P:proteolysis"/>
    <property type="evidence" value="ECO:0007669"/>
    <property type="project" value="UniProtKB-KW"/>
</dbReference>
<reference evidence="9 10" key="1">
    <citation type="submission" date="2020-08" db="EMBL/GenBank/DDBJ databases">
        <title>Genomic Encyclopedia of Type Strains, Phase IV (KMG-IV): sequencing the most valuable type-strain genomes for metagenomic binning, comparative biology and taxonomic classification.</title>
        <authorList>
            <person name="Goeker M."/>
        </authorList>
    </citation>
    <scope>NUCLEOTIDE SEQUENCE [LARGE SCALE GENOMIC DNA]</scope>
    <source>
        <strain evidence="9 10">DSM 24194</strain>
    </source>
</reference>
<keyword evidence="10" id="KW-1185">Reference proteome</keyword>
<dbReference type="SUPFAM" id="SSF53187">
    <property type="entry name" value="Zn-dependent exopeptidases"/>
    <property type="match status" value="1"/>
</dbReference>
<accession>A0A839Z0X0</accession>
<dbReference type="InterPro" id="IPR007484">
    <property type="entry name" value="Peptidase_M28"/>
</dbReference>
<gene>
    <name evidence="9" type="ORF">FHS50_000345</name>
</gene>